<evidence type="ECO:0000256" key="4">
    <source>
        <dbReference type="ARBA" id="ARBA00022692"/>
    </source>
</evidence>
<dbReference type="Pfam" id="PF01891">
    <property type="entry name" value="CbiM"/>
    <property type="match status" value="1"/>
</dbReference>
<keyword evidence="10" id="KW-1185">Reference proteome</keyword>
<evidence type="ECO:0000256" key="5">
    <source>
        <dbReference type="ARBA" id="ARBA00022989"/>
    </source>
</evidence>
<proteinExistence type="predicted"/>
<dbReference type="PANTHER" id="PTHR34229">
    <property type="entry name" value="METAL TRANSPORT PROTEIN HI_1621-RELATED"/>
    <property type="match status" value="1"/>
</dbReference>
<keyword evidence="2" id="KW-0813">Transport</keyword>
<feature type="region of interest" description="Disordered" evidence="7">
    <location>
        <begin position="226"/>
        <end position="262"/>
    </location>
</feature>
<feature type="transmembrane region" description="Helical" evidence="8">
    <location>
        <begin position="138"/>
        <end position="159"/>
    </location>
</feature>
<keyword evidence="3" id="KW-1003">Cell membrane</keyword>
<protein>
    <submittedName>
        <fullName evidence="9">Cobalamin biosynthesis protein CbiM</fullName>
    </submittedName>
</protein>
<name>A0A1S1PVD0_9ACTN</name>
<dbReference type="InterPro" id="IPR002751">
    <property type="entry name" value="CbiM/NikMN"/>
</dbReference>
<feature type="transmembrane region" description="Helical" evidence="8">
    <location>
        <begin position="179"/>
        <end position="202"/>
    </location>
</feature>
<keyword evidence="4 8" id="KW-0812">Transmembrane</keyword>
<keyword evidence="5 8" id="KW-1133">Transmembrane helix</keyword>
<dbReference type="Proteomes" id="UP000179769">
    <property type="component" value="Unassembled WGS sequence"/>
</dbReference>
<sequence>MHIPDGFVDAPTSAAFGAVAVAGVGYAVKRAGDEASDQVVPLAGLCAAFVFAAQMLNFPVAMGTSGHLLGGVLAAVLVGPWLGAIAIAVVLGVQSLFADGGLTALGLNITNMALVGALGGYALFALVLRLLPARAPSVAAASAVAALITVPLAAGAFVIEFALGGTVDLPLGGVVGAMLGVHVLIGIGEAVITAATVSLVMSTRPDLVYGARDLLDARRLEIRPPAAAVPTGHGGGTGAAAGGLEPTATSVTGRRAASGSEA</sequence>
<dbReference type="RefSeq" id="WP_071065350.1">
    <property type="nucleotide sequence ID" value="NZ_MAXA01000231.1"/>
</dbReference>
<evidence type="ECO:0000256" key="3">
    <source>
        <dbReference type="ARBA" id="ARBA00022475"/>
    </source>
</evidence>
<feature type="transmembrane region" description="Helical" evidence="8">
    <location>
        <begin position="7"/>
        <end position="28"/>
    </location>
</feature>
<evidence type="ECO:0000313" key="10">
    <source>
        <dbReference type="Proteomes" id="UP000179769"/>
    </source>
</evidence>
<gene>
    <name evidence="9" type="ORF">BBK14_22485</name>
</gene>
<dbReference type="AlphaFoldDB" id="A0A1S1PVD0"/>
<feature type="transmembrane region" description="Helical" evidence="8">
    <location>
        <begin position="109"/>
        <end position="131"/>
    </location>
</feature>
<dbReference type="GO" id="GO:0000041">
    <property type="term" value="P:transition metal ion transport"/>
    <property type="evidence" value="ECO:0007669"/>
    <property type="project" value="InterPro"/>
</dbReference>
<accession>A0A1S1PVD0</accession>
<dbReference type="PANTHER" id="PTHR34229:SF1">
    <property type="entry name" value="METAL TRANSPORT PROTEIN HI_1621-RELATED"/>
    <property type="match status" value="1"/>
</dbReference>
<dbReference type="Gene3D" id="1.10.1760.20">
    <property type="match status" value="1"/>
</dbReference>
<evidence type="ECO:0000256" key="2">
    <source>
        <dbReference type="ARBA" id="ARBA00022448"/>
    </source>
</evidence>
<keyword evidence="6 8" id="KW-0472">Membrane</keyword>
<evidence type="ECO:0000256" key="7">
    <source>
        <dbReference type="SAM" id="MobiDB-lite"/>
    </source>
</evidence>
<evidence type="ECO:0000256" key="8">
    <source>
        <dbReference type="SAM" id="Phobius"/>
    </source>
</evidence>
<evidence type="ECO:0000313" key="9">
    <source>
        <dbReference type="EMBL" id="OHV25201.1"/>
    </source>
</evidence>
<comment type="caution">
    <text evidence="9">The sequence shown here is derived from an EMBL/GenBank/DDBJ whole genome shotgun (WGS) entry which is preliminary data.</text>
</comment>
<dbReference type="EMBL" id="MAXA01000231">
    <property type="protein sequence ID" value="OHV25201.1"/>
    <property type="molecule type" value="Genomic_DNA"/>
</dbReference>
<reference evidence="10" key="1">
    <citation type="submission" date="2016-07" db="EMBL/GenBank/DDBJ databases">
        <title>Frankia sp. NRRL B-16219 Genome sequencing.</title>
        <authorList>
            <person name="Ghodhbane-Gtari F."/>
            <person name="Swanson E."/>
            <person name="Gueddou A."/>
            <person name="Louati M."/>
            <person name="Nouioui I."/>
            <person name="Hezbri K."/>
            <person name="Abebe-Akele F."/>
            <person name="Simpson S."/>
            <person name="Morris K."/>
            <person name="Thomas K."/>
            <person name="Gtari M."/>
            <person name="Tisa L.S."/>
        </authorList>
    </citation>
    <scope>NUCLEOTIDE SEQUENCE [LARGE SCALE GENOMIC DNA]</scope>
    <source>
        <strain evidence="10">NRRL B-16219</strain>
    </source>
</reference>
<comment type="subcellular location">
    <subcellularLocation>
        <location evidence="1">Cell membrane</location>
        <topology evidence="1">Multi-pass membrane protein</topology>
    </subcellularLocation>
</comment>
<evidence type="ECO:0000256" key="1">
    <source>
        <dbReference type="ARBA" id="ARBA00004651"/>
    </source>
</evidence>
<feature type="transmembrane region" description="Helical" evidence="8">
    <location>
        <begin position="72"/>
        <end position="97"/>
    </location>
</feature>
<organism evidence="9 10">
    <name type="scientific">Parafrankia soli</name>
    <dbReference type="NCBI Taxonomy" id="2599596"/>
    <lineage>
        <taxon>Bacteria</taxon>
        <taxon>Bacillati</taxon>
        <taxon>Actinomycetota</taxon>
        <taxon>Actinomycetes</taxon>
        <taxon>Frankiales</taxon>
        <taxon>Frankiaceae</taxon>
        <taxon>Parafrankia</taxon>
    </lineage>
</organism>
<evidence type="ECO:0000256" key="6">
    <source>
        <dbReference type="ARBA" id="ARBA00023136"/>
    </source>
</evidence>
<dbReference type="GO" id="GO:0005886">
    <property type="term" value="C:plasma membrane"/>
    <property type="evidence" value="ECO:0007669"/>
    <property type="project" value="UniProtKB-SubCell"/>
</dbReference>
<feature type="transmembrane region" description="Helical" evidence="8">
    <location>
        <begin position="40"/>
        <end position="60"/>
    </location>
</feature>
<feature type="compositionally biased region" description="Gly residues" evidence="7">
    <location>
        <begin position="232"/>
        <end position="241"/>
    </location>
</feature>